<evidence type="ECO:0000256" key="7">
    <source>
        <dbReference type="RuleBase" id="RU000405"/>
    </source>
</evidence>
<dbReference type="EMBL" id="CP002959">
    <property type="protein sequence ID" value="AFM11353.1"/>
    <property type="molecule type" value="Genomic_DNA"/>
</dbReference>
<evidence type="ECO:0000313" key="11">
    <source>
        <dbReference type="Proteomes" id="UP000006048"/>
    </source>
</evidence>
<dbReference type="Pfam" id="PF00211">
    <property type="entry name" value="Guanylate_cyc"/>
    <property type="match status" value="1"/>
</dbReference>
<dbReference type="KEGG" id="tpx:Turpa_0702"/>
<keyword evidence="11" id="KW-1185">Reference proteome</keyword>
<dbReference type="AlphaFoldDB" id="I4B246"/>
<dbReference type="InterPro" id="IPR018297">
    <property type="entry name" value="A/G_cyclase_CS"/>
</dbReference>
<keyword evidence="4 8" id="KW-1133">Transmembrane helix</keyword>
<proteinExistence type="inferred from homology"/>
<keyword evidence="5 8" id="KW-0472">Membrane</keyword>
<evidence type="ECO:0000256" key="6">
    <source>
        <dbReference type="ARBA" id="ARBA00023239"/>
    </source>
</evidence>
<dbReference type="Gene3D" id="3.30.70.1230">
    <property type="entry name" value="Nucleotide cyclase"/>
    <property type="match status" value="1"/>
</dbReference>
<feature type="transmembrane region" description="Helical" evidence="8">
    <location>
        <begin position="170"/>
        <end position="189"/>
    </location>
</feature>
<dbReference type="SUPFAM" id="SSF55073">
    <property type="entry name" value="Nucleotide cyclase"/>
    <property type="match status" value="1"/>
</dbReference>
<dbReference type="RefSeq" id="WP_014801871.1">
    <property type="nucleotide sequence ID" value="NC_018020.1"/>
</dbReference>
<evidence type="ECO:0000256" key="3">
    <source>
        <dbReference type="ARBA" id="ARBA00022741"/>
    </source>
</evidence>
<comment type="subcellular location">
    <subcellularLocation>
        <location evidence="1">Membrane</location>
    </subcellularLocation>
</comment>
<dbReference type="SMART" id="SM00044">
    <property type="entry name" value="CYCc"/>
    <property type="match status" value="1"/>
</dbReference>
<protein>
    <submittedName>
        <fullName evidence="10">Adenylate/guanylate cyclase</fullName>
    </submittedName>
</protein>
<dbReference type="GO" id="GO:0009190">
    <property type="term" value="P:cyclic nucleotide biosynthetic process"/>
    <property type="evidence" value="ECO:0007669"/>
    <property type="project" value="InterPro"/>
</dbReference>
<dbReference type="InterPro" id="IPR029787">
    <property type="entry name" value="Nucleotide_cyclase"/>
</dbReference>
<feature type="transmembrane region" description="Helical" evidence="8">
    <location>
        <begin position="116"/>
        <end position="133"/>
    </location>
</feature>
<gene>
    <name evidence="10" type="ordered locus">Turpa_0702</name>
</gene>
<dbReference type="STRING" id="869212.Turpa_0702"/>
<feature type="transmembrane region" description="Helical" evidence="8">
    <location>
        <begin position="140"/>
        <end position="158"/>
    </location>
</feature>
<dbReference type="Gene3D" id="6.10.250.780">
    <property type="match status" value="1"/>
</dbReference>
<keyword evidence="3" id="KW-0547">Nucleotide-binding</keyword>
<evidence type="ECO:0000256" key="2">
    <source>
        <dbReference type="ARBA" id="ARBA00022692"/>
    </source>
</evidence>
<reference evidence="10 11" key="1">
    <citation type="submission" date="2012-06" db="EMBL/GenBank/DDBJ databases">
        <title>The complete chromosome of genome of Turneriella parva DSM 21527.</title>
        <authorList>
            <consortium name="US DOE Joint Genome Institute (JGI-PGF)"/>
            <person name="Lucas S."/>
            <person name="Han J."/>
            <person name="Lapidus A."/>
            <person name="Bruce D."/>
            <person name="Goodwin L."/>
            <person name="Pitluck S."/>
            <person name="Peters L."/>
            <person name="Kyrpides N."/>
            <person name="Mavromatis K."/>
            <person name="Ivanova N."/>
            <person name="Mikhailova N."/>
            <person name="Chertkov O."/>
            <person name="Detter J.C."/>
            <person name="Tapia R."/>
            <person name="Han C."/>
            <person name="Land M."/>
            <person name="Hauser L."/>
            <person name="Markowitz V."/>
            <person name="Cheng J.-F."/>
            <person name="Hugenholtz P."/>
            <person name="Woyke T."/>
            <person name="Wu D."/>
            <person name="Gronow S."/>
            <person name="Wellnitz S."/>
            <person name="Brambilla E."/>
            <person name="Klenk H.-P."/>
            <person name="Eisen J.A."/>
        </authorList>
    </citation>
    <scope>NUCLEOTIDE SEQUENCE [LARGE SCALE GENOMIC DNA]</scope>
    <source>
        <strain evidence="11">ATCC BAA-1111 / DSM 21527 / NCTC 11395 / H</strain>
    </source>
</reference>
<dbReference type="InterPro" id="IPR001054">
    <property type="entry name" value="A/G_cyclase"/>
</dbReference>
<dbReference type="PANTHER" id="PTHR11920:SF335">
    <property type="entry name" value="GUANYLATE CYCLASE"/>
    <property type="match status" value="1"/>
</dbReference>
<dbReference type="PROSITE" id="PS00452">
    <property type="entry name" value="GUANYLATE_CYCLASE_1"/>
    <property type="match status" value="1"/>
</dbReference>
<evidence type="ECO:0000256" key="5">
    <source>
        <dbReference type="ARBA" id="ARBA00023136"/>
    </source>
</evidence>
<dbReference type="GO" id="GO:0004016">
    <property type="term" value="F:adenylate cyclase activity"/>
    <property type="evidence" value="ECO:0007669"/>
    <property type="project" value="UniProtKB-ARBA"/>
</dbReference>
<evidence type="ECO:0000259" key="9">
    <source>
        <dbReference type="PROSITE" id="PS50125"/>
    </source>
</evidence>
<dbReference type="HOGENOM" id="CLU_001072_14_1_12"/>
<dbReference type="GO" id="GO:0035556">
    <property type="term" value="P:intracellular signal transduction"/>
    <property type="evidence" value="ECO:0007669"/>
    <property type="project" value="InterPro"/>
</dbReference>
<dbReference type="GO" id="GO:0000166">
    <property type="term" value="F:nucleotide binding"/>
    <property type="evidence" value="ECO:0007669"/>
    <property type="project" value="UniProtKB-KW"/>
</dbReference>
<feature type="transmembrane region" description="Helical" evidence="8">
    <location>
        <begin position="34"/>
        <end position="53"/>
    </location>
</feature>
<feature type="transmembrane region" description="Helical" evidence="8">
    <location>
        <begin position="91"/>
        <end position="110"/>
    </location>
</feature>
<feature type="transmembrane region" description="Helical" evidence="8">
    <location>
        <begin position="65"/>
        <end position="84"/>
    </location>
</feature>
<dbReference type="Proteomes" id="UP000006048">
    <property type="component" value="Chromosome"/>
</dbReference>
<feature type="domain" description="Guanylate cyclase" evidence="9">
    <location>
        <begin position="248"/>
        <end position="375"/>
    </location>
</feature>
<evidence type="ECO:0000313" key="10">
    <source>
        <dbReference type="EMBL" id="AFM11353.1"/>
    </source>
</evidence>
<keyword evidence="2 8" id="KW-0812">Transmembrane</keyword>
<dbReference type="GO" id="GO:0016020">
    <property type="term" value="C:membrane"/>
    <property type="evidence" value="ECO:0007669"/>
    <property type="project" value="UniProtKB-SubCell"/>
</dbReference>
<dbReference type="CDD" id="cd07302">
    <property type="entry name" value="CHD"/>
    <property type="match status" value="1"/>
</dbReference>
<dbReference type="PROSITE" id="PS50125">
    <property type="entry name" value="GUANYLATE_CYCLASE_2"/>
    <property type="match status" value="1"/>
</dbReference>
<comment type="similarity">
    <text evidence="7">Belongs to the adenylyl cyclase class-4/guanylyl cyclase family.</text>
</comment>
<organism evidence="10 11">
    <name type="scientific">Turneriella parva (strain ATCC BAA-1111 / DSM 21527 / NCTC 11395 / H)</name>
    <name type="common">Leptospira parva</name>
    <dbReference type="NCBI Taxonomy" id="869212"/>
    <lineage>
        <taxon>Bacteria</taxon>
        <taxon>Pseudomonadati</taxon>
        <taxon>Spirochaetota</taxon>
        <taxon>Spirochaetia</taxon>
        <taxon>Leptospirales</taxon>
        <taxon>Leptospiraceae</taxon>
        <taxon>Turneriella</taxon>
    </lineage>
</organism>
<evidence type="ECO:0000256" key="8">
    <source>
        <dbReference type="SAM" id="Phobius"/>
    </source>
</evidence>
<evidence type="ECO:0000256" key="1">
    <source>
        <dbReference type="ARBA" id="ARBA00004370"/>
    </source>
</evidence>
<keyword evidence="6 7" id="KW-0456">Lyase</keyword>
<sequence>MKFRSYLYPSFDDRTLEHRFIHDNNEKAARQARWGFAFGTFGYAVLGVIAYLIQPEMFERTWRFIYGFIFPTHLMAAIVIPMLRRFFYLQWVLVSANVFSNTCAILLMHLSPDEFYIKYGYGLVICIIIYTFAMLRLRTFFAVIASTLVIGQYIAYLVFGRPLPLNDAVFGIAIIAFVNTAGLVSVFFFEQNARIEFMQSRTIEEQSRQLGEEKKKSEALLLNMLPETVANRLLSGERTIADYFDNVSVLFADIEGFTSLSRRMNPHELVALLNRIFSLFDALAQALGLEKIKTIGDAYMVGAGLPHAVDNHAERCFNMALGMMRILEEENAAVPEKLRLRIGIASGPVVAGVIGQNKFIYDLWGDTVNTASRMESSGVAGEIHITGSTREALGDAAEYVDRGEIEIKGIGKMRTYLARAI</sequence>
<dbReference type="PANTHER" id="PTHR11920">
    <property type="entry name" value="GUANYLYL CYCLASE"/>
    <property type="match status" value="1"/>
</dbReference>
<accession>I4B246</accession>
<name>I4B246_TURPD</name>
<evidence type="ECO:0000256" key="4">
    <source>
        <dbReference type="ARBA" id="ARBA00022989"/>
    </source>
</evidence>
<dbReference type="PATRIC" id="fig|869212.3.peg.677"/>
<dbReference type="InterPro" id="IPR050401">
    <property type="entry name" value="Cyclic_nucleotide_synthase"/>
</dbReference>